<evidence type="ECO:0000256" key="3">
    <source>
        <dbReference type="ARBA" id="ARBA00022448"/>
    </source>
</evidence>
<feature type="transmembrane region" description="Helical" evidence="8">
    <location>
        <begin position="150"/>
        <end position="171"/>
    </location>
</feature>
<comment type="similarity">
    <text evidence="2">Belongs to the binding-protein-dependent transport system permease family. FecCD subfamily.</text>
</comment>
<dbReference type="Pfam" id="PF01032">
    <property type="entry name" value="FecCD"/>
    <property type="match status" value="1"/>
</dbReference>
<name>A0A3D4SYT9_9CORY</name>
<dbReference type="Proteomes" id="UP000261739">
    <property type="component" value="Unassembled WGS sequence"/>
</dbReference>
<feature type="transmembrane region" description="Helical" evidence="8">
    <location>
        <begin position="284"/>
        <end position="303"/>
    </location>
</feature>
<comment type="subcellular location">
    <subcellularLocation>
        <location evidence="1">Cell membrane</location>
        <topology evidence="1">Multi-pass membrane protein</topology>
    </subcellularLocation>
</comment>
<dbReference type="PANTHER" id="PTHR30472">
    <property type="entry name" value="FERRIC ENTEROBACTIN TRANSPORT SYSTEM PERMEASE PROTEIN"/>
    <property type="match status" value="1"/>
</dbReference>
<feature type="transmembrane region" description="Helical" evidence="8">
    <location>
        <begin position="310"/>
        <end position="331"/>
    </location>
</feature>
<dbReference type="InterPro" id="IPR037294">
    <property type="entry name" value="ABC_BtuC-like"/>
</dbReference>
<reference evidence="9 10" key="1">
    <citation type="journal article" date="2018" name="Nat. Biotechnol.">
        <title>A standardized bacterial taxonomy based on genome phylogeny substantially revises the tree of life.</title>
        <authorList>
            <person name="Parks D.H."/>
            <person name="Chuvochina M."/>
            <person name="Waite D.W."/>
            <person name="Rinke C."/>
            <person name="Skarshewski A."/>
            <person name="Chaumeil P.A."/>
            <person name="Hugenholtz P."/>
        </authorList>
    </citation>
    <scope>NUCLEOTIDE SEQUENCE [LARGE SCALE GENOMIC DNA]</scope>
    <source>
        <strain evidence="9">UBA11247</strain>
    </source>
</reference>
<dbReference type="PANTHER" id="PTHR30472:SF19">
    <property type="entry name" value="PETROBACTIN IMPORT SYSTEM PERMEASE PROTEIN YCLO"/>
    <property type="match status" value="1"/>
</dbReference>
<feature type="transmembrane region" description="Helical" evidence="8">
    <location>
        <begin position="20"/>
        <end position="40"/>
    </location>
</feature>
<evidence type="ECO:0000313" key="9">
    <source>
        <dbReference type="EMBL" id="HCT14235.1"/>
    </source>
</evidence>
<gene>
    <name evidence="9" type="ORF">DIW82_05410</name>
</gene>
<proteinExistence type="inferred from homology"/>
<keyword evidence="3" id="KW-0813">Transport</keyword>
<dbReference type="AlphaFoldDB" id="A0A3D4SYT9"/>
<dbReference type="GO" id="GO:0022857">
    <property type="term" value="F:transmembrane transporter activity"/>
    <property type="evidence" value="ECO:0007669"/>
    <property type="project" value="InterPro"/>
</dbReference>
<organism evidence="9 10">
    <name type="scientific">Corynebacterium nuruki</name>
    <dbReference type="NCBI Taxonomy" id="1032851"/>
    <lineage>
        <taxon>Bacteria</taxon>
        <taxon>Bacillati</taxon>
        <taxon>Actinomycetota</taxon>
        <taxon>Actinomycetes</taxon>
        <taxon>Mycobacteriales</taxon>
        <taxon>Corynebacteriaceae</taxon>
        <taxon>Corynebacterium</taxon>
    </lineage>
</organism>
<evidence type="ECO:0000256" key="7">
    <source>
        <dbReference type="ARBA" id="ARBA00023136"/>
    </source>
</evidence>
<dbReference type="RefSeq" id="WP_010121872.1">
    <property type="nucleotide sequence ID" value="NZ_DAITTW010000152.1"/>
</dbReference>
<accession>A0A3D4SYT9</accession>
<evidence type="ECO:0000256" key="5">
    <source>
        <dbReference type="ARBA" id="ARBA00022692"/>
    </source>
</evidence>
<feature type="transmembrane region" description="Helical" evidence="8">
    <location>
        <begin position="91"/>
        <end position="112"/>
    </location>
</feature>
<feature type="transmembrane region" description="Helical" evidence="8">
    <location>
        <begin position="60"/>
        <end position="79"/>
    </location>
</feature>
<evidence type="ECO:0000256" key="6">
    <source>
        <dbReference type="ARBA" id="ARBA00022989"/>
    </source>
</evidence>
<feature type="transmembrane region" description="Helical" evidence="8">
    <location>
        <begin position="243"/>
        <end position="272"/>
    </location>
</feature>
<evidence type="ECO:0000256" key="1">
    <source>
        <dbReference type="ARBA" id="ARBA00004651"/>
    </source>
</evidence>
<dbReference type="SUPFAM" id="SSF81345">
    <property type="entry name" value="ABC transporter involved in vitamin B12 uptake, BtuC"/>
    <property type="match status" value="1"/>
</dbReference>
<evidence type="ECO:0000256" key="2">
    <source>
        <dbReference type="ARBA" id="ARBA00007935"/>
    </source>
</evidence>
<dbReference type="GO" id="GO:0005886">
    <property type="term" value="C:plasma membrane"/>
    <property type="evidence" value="ECO:0007669"/>
    <property type="project" value="UniProtKB-SubCell"/>
</dbReference>
<keyword evidence="6 8" id="KW-1133">Transmembrane helix</keyword>
<dbReference type="GO" id="GO:0033214">
    <property type="term" value="P:siderophore-iron import into cell"/>
    <property type="evidence" value="ECO:0007669"/>
    <property type="project" value="TreeGrafter"/>
</dbReference>
<dbReference type="Gene3D" id="1.10.3470.10">
    <property type="entry name" value="ABC transporter involved in vitamin B12 uptake, BtuC"/>
    <property type="match status" value="1"/>
</dbReference>
<keyword evidence="5 8" id="KW-0812">Transmembrane</keyword>
<dbReference type="STRING" id="863239.GCA_000213935_00656"/>
<evidence type="ECO:0000313" key="10">
    <source>
        <dbReference type="Proteomes" id="UP000261739"/>
    </source>
</evidence>
<dbReference type="EMBL" id="DQID01000147">
    <property type="protein sequence ID" value="HCT14235.1"/>
    <property type="molecule type" value="Genomic_DNA"/>
</dbReference>
<comment type="caution">
    <text evidence="9">The sequence shown here is derived from an EMBL/GenBank/DDBJ whole genome shotgun (WGS) entry which is preliminary data.</text>
</comment>
<feature type="transmembrane region" description="Helical" evidence="8">
    <location>
        <begin position="197"/>
        <end position="215"/>
    </location>
</feature>
<evidence type="ECO:0000256" key="4">
    <source>
        <dbReference type="ARBA" id="ARBA00022475"/>
    </source>
</evidence>
<sequence length="336" mass="36662">MPDVRRSGPFVSTGQRTRYIVLVAVLVLAAAGLTLTYMTYGNPVPFGQSGFWAIVNLRKNVLIVVALVACCQAFATVSFQTATNNRIITPSIMGFESIYVVMQTSVIFFFGAHGLNAFTGTSQFLVQSALMIVFAVLLFTWLLSGRLGNIQVMLLVGVVLGGGLQAVSTFMQRLLDPNEFDLLTARTFGNIGNAETGNFPIVIPVVIVVCTVLYLRSRRMNVVALGADTANNLGLNHRRELMLILFLVSVLMAMTTSLVGPMTFLGFLVATIAYQLTDTYDHRLILPVAALVGYVFLLGSFFIMRNFFNAEGSVTVIIELIGGSVFLLYILRKGRL</sequence>
<protein>
    <submittedName>
        <fullName evidence="9">Enterochelin ABC transporter permease</fullName>
    </submittedName>
</protein>
<keyword evidence="4" id="KW-1003">Cell membrane</keyword>
<keyword evidence="7 8" id="KW-0472">Membrane</keyword>
<dbReference type="InterPro" id="IPR000522">
    <property type="entry name" value="ABC_transptr_permease_BtuC"/>
</dbReference>
<feature type="transmembrane region" description="Helical" evidence="8">
    <location>
        <begin position="124"/>
        <end position="143"/>
    </location>
</feature>
<evidence type="ECO:0000256" key="8">
    <source>
        <dbReference type="SAM" id="Phobius"/>
    </source>
</evidence>